<organism evidence="2 3">
    <name type="scientific">Hydrogenimonas thermophila</name>
    <dbReference type="NCBI Taxonomy" id="223786"/>
    <lineage>
        <taxon>Bacteria</taxon>
        <taxon>Pseudomonadati</taxon>
        <taxon>Campylobacterota</taxon>
        <taxon>Epsilonproteobacteria</taxon>
        <taxon>Campylobacterales</taxon>
        <taxon>Hydrogenimonadaceae</taxon>
        <taxon>Hydrogenimonas</taxon>
    </lineage>
</organism>
<evidence type="ECO:0000313" key="2">
    <source>
        <dbReference type="EMBL" id="SFP18740.1"/>
    </source>
</evidence>
<keyword evidence="1" id="KW-0812">Transmembrane</keyword>
<dbReference type="EMBL" id="FOXB01000009">
    <property type="protein sequence ID" value="SFP18740.1"/>
    <property type="molecule type" value="Genomic_DNA"/>
</dbReference>
<keyword evidence="3" id="KW-1185">Reference proteome</keyword>
<dbReference type="RefSeq" id="WP_281244300.1">
    <property type="nucleotide sequence ID" value="NZ_FOXB01000009.1"/>
</dbReference>
<dbReference type="AlphaFoldDB" id="A0A1I5NAL7"/>
<accession>A0A1I5NAL7</accession>
<keyword evidence="1" id="KW-1133">Transmembrane helix</keyword>
<keyword evidence="1" id="KW-0472">Membrane</keyword>
<gene>
    <name evidence="2" type="ORF">SAMN05216234_10942</name>
</gene>
<protein>
    <submittedName>
        <fullName evidence="2">Uncharacterized protein</fullName>
    </submittedName>
</protein>
<dbReference type="STRING" id="223786.SAMN05216234_10942"/>
<name>A0A1I5NAL7_9BACT</name>
<sequence length="43" mass="5302">MEAIIWYSVWPVVIYVSWKFVMLNIKHFSKMERLEELEKSVKN</sequence>
<reference evidence="2 3" key="1">
    <citation type="submission" date="2016-10" db="EMBL/GenBank/DDBJ databases">
        <authorList>
            <person name="de Groot N.N."/>
        </authorList>
    </citation>
    <scope>NUCLEOTIDE SEQUENCE [LARGE SCALE GENOMIC DNA]</scope>
    <source>
        <strain evidence="2 3">EP1-55-1</strain>
    </source>
</reference>
<proteinExistence type="predicted"/>
<dbReference type="Proteomes" id="UP000199227">
    <property type="component" value="Unassembled WGS sequence"/>
</dbReference>
<feature type="transmembrane region" description="Helical" evidence="1">
    <location>
        <begin position="6"/>
        <end position="25"/>
    </location>
</feature>
<evidence type="ECO:0000256" key="1">
    <source>
        <dbReference type="SAM" id="Phobius"/>
    </source>
</evidence>
<evidence type="ECO:0000313" key="3">
    <source>
        <dbReference type="Proteomes" id="UP000199227"/>
    </source>
</evidence>